<sequence length="421" mass="48168">MEGSVIDELIFSVSFVGIGIYLVWVLILILFGQDQKLQQTQLKEPIEQLIILVPALNEALVIRQTITNFVAQTASLPQVKMVIIDDASSDQTAQVVNETLQQLACGSKVQLLQRYLPEAQQGKGEALNWAYQQLVEPLAPSLRKRVICGVLDADAYMDEAAYLRVMEHFAFDPELSLLQTRVAMFKEQNWLQKLQDIEFVIINNWIQNIRNRLGNAAASGNGQFIRVSAVNGYYPWGNALLEDFEFSTRFLLQAKATHYASEIVVYQEALAQVRPFIRQRARWTQGGLDCLVGYWPKILLSKAIGTKAKMEMTFYLLLPFISLATGLANLLVLVFVSWFIQLYWPIVVSLLFINSCFNFYILSIYEHETRRLGIIKKLFFMTIMLGYNYLFYFAIVLACYKKIRRQTKWVKTTHVGVGEKA</sequence>
<feature type="transmembrane region" description="Helical" evidence="4">
    <location>
        <begin position="12"/>
        <end position="31"/>
    </location>
</feature>
<keyword evidence="4" id="KW-1133">Transmembrane helix</keyword>
<feature type="transmembrane region" description="Helical" evidence="4">
    <location>
        <begin position="378"/>
        <end position="398"/>
    </location>
</feature>
<comment type="caution">
    <text evidence="6">The sequence shown here is derived from an EMBL/GenBank/DDBJ whole genome shotgun (WGS) entry which is preliminary data.</text>
</comment>
<organism evidence="6 7">
    <name type="scientific">Ligilactobacillus animalis</name>
    <dbReference type="NCBI Taxonomy" id="1605"/>
    <lineage>
        <taxon>Bacteria</taxon>
        <taxon>Bacillati</taxon>
        <taxon>Bacillota</taxon>
        <taxon>Bacilli</taxon>
        <taxon>Lactobacillales</taxon>
        <taxon>Lactobacillaceae</taxon>
        <taxon>Ligilactobacillus</taxon>
    </lineage>
</organism>
<protein>
    <submittedName>
        <fullName evidence="6">Poly-beta-1,6 N-acetyl-D-glucosamine synthase, pgaC</fullName>
    </submittedName>
</protein>
<dbReference type="Gene3D" id="3.90.550.10">
    <property type="entry name" value="Spore Coat Polysaccharide Biosynthesis Protein SpsA, Chain A"/>
    <property type="match status" value="1"/>
</dbReference>
<feature type="transmembrane region" description="Helical" evidence="4">
    <location>
        <begin position="314"/>
        <end position="340"/>
    </location>
</feature>
<name>A0ABR4RSS1_9LACO</name>
<keyword evidence="3" id="KW-0808">Transferase</keyword>
<feature type="transmembrane region" description="Helical" evidence="4">
    <location>
        <begin position="346"/>
        <end position="366"/>
    </location>
</feature>
<dbReference type="EMBL" id="JMHU01000003">
    <property type="protein sequence ID" value="KDA46602.1"/>
    <property type="molecule type" value="Genomic_DNA"/>
</dbReference>
<evidence type="ECO:0000256" key="2">
    <source>
        <dbReference type="ARBA" id="ARBA00022676"/>
    </source>
</evidence>
<gene>
    <name evidence="6" type="ORF">Lani381_0195</name>
</gene>
<dbReference type="InterPro" id="IPR001173">
    <property type="entry name" value="Glyco_trans_2-like"/>
</dbReference>
<evidence type="ECO:0000256" key="1">
    <source>
        <dbReference type="ARBA" id="ARBA00006739"/>
    </source>
</evidence>
<feature type="domain" description="Glycosyltransferase 2-like" evidence="5">
    <location>
        <begin position="150"/>
        <end position="345"/>
    </location>
</feature>
<proteinExistence type="inferred from homology"/>
<comment type="similarity">
    <text evidence="1">Belongs to the glycosyltransferase 2 family.</text>
</comment>
<evidence type="ECO:0000256" key="3">
    <source>
        <dbReference type="ARBA" id="ARBA00022679"/>
    </source>
</evidence>
<dbReference type="Proteomes" id="UP000027129">
    <property type="component" value="Unassembled WGS sequence"/>
</dbReference>
<evidence type="ECO:0000256" key="4">
    <source>
        <dbReference type="SAM" id="Phobius"/>
    </source>
</evidence>
<evidence type="ECO:0000313" key="7">
    <source>
        <dbReference type="Proteomes" id="UP000027129"/>
    </source>
</evidence>
<keyword evidence="4" id="KW-0812">Transmembrane</keyword>
<evidence type="ECO:0000259" key="5">
    <source>
        <dbReference type="Pfam" id="PF13632"/>
    </source>
</evidence>
<dbReference type="RefSeq" id="WP_035446967.1">
    <property type="nucleotide sequence ID" value="NZ_CAUWFA010000002.1"/>
</dbReference>
<dbReference type="Pfam" id="PF13632">
    <property type="entry name" value="Glyco_trans_2_3"/>
    <property type="match status" value="1"/>
</dbReference>
<keyword evidence="2" id="KW-0328">Glycosyltransferase</keyword>
<keyword evidence="7" id="KW-1185">Reference proteome</keyword>
<dbReference type="PANTHER" id="PTHR43630">
    <property type="entry name" value="POLY-BETA-1,6-N-ACETYL-D-GLUCOSAMINE SYNTHASE"/>
    <property type="match status" value="1"/>
</dbReference>
<reference evidence="6 7" key="1">
    <citation type="submission" date="2014-04" db="EMBL/GenBank/DDBJ databases">
        <title>Draft Genome Sequence of Lactobacillus animalis 381-IL-28.</title>
        <authorList>
            <person name="Sturino J.M."/>
            <person name="Rajendran M."/>
            <person name="Altermann E."/>
        </authorList>
    </citation>
    <scope>NUCLEOTIDE SEQUENCE [LARGE SCALE GENOMIC DNA]</scope>
    <source>
        <strain evidence="6 7">381-IL-28</strain>
    </source>
</reference>
<dbReference type="InterPro" id="IPR029044">
    <property type="entry name" value="Nucleotide-diphossugar_trans"/>
</dbReference>
<accession>A0ABR4RSS1</accession>
<evidence type="ECO:0000313" key="6">
    <source>
        <dbReference type="EMBL" id="KDA46602.1"/>
    </source>
</evidence>
<dbReference type="SUPFAM" id="SSF53448">
    <property type="entry name" value="Nucleotide-diphospho-sugar transferases"/>
    <property type="match status" value="1"/>
</dbReference>
<dbReference type="PANTHER" id="PTHR43630:SF1">
    <property type="entry name" value="POLY-BETA-1,6-N-ACETYL-D-GLUCOSAMINE SYNTHASE"/>
    <property type="match status" value="1"/>
</dbReference>
<keyword evidence="4" id="KW-0472">Membrane</keyword>